<accession>A0A078IMM9</accession>
<reference evidence="1 2" key="1">
    <citation type="journal article" date="2014" name="Science">
        <title>Plant genetics. Early allopolyploid evolution in the post-Neolithic Brassica napus oilseed genome.</title>
        <authorList>
            <person name="Chalhoub B."/>
            <person name="Denoeud F."/>
            <person name="Liu S."/>
            <person name="Parkin I.A."/>
            <person name="Tang H."/>
            <person name="Wang X."/>
            <person name="Chiquet J."/>
            <person name="Belcram H."/>
            <person name="Tong C."/>
            <person name="Samans B."/>
            <person name="Correa M."/>
            <person name="Da Silva C."/>
            <person name="Just J."/>
            <person name="Falentin C."/>
            <person name="Koh C.S."/>
            <person name="Le Clainche I."/>
            <person name="Bernard M."/>
            <person name="Bento P."/>
            <person name="Noel B."/>
            <person name="Labadie K."/>
            <person name="Alberti A."/>
            <person name="Charles M."/>
            <person name="Arnaud D."/>
            <person name="Guo H."/>
            <person name="Daviaud C."/>
            <person name="Alamery S."/>
            <person name="Jabbari K."/>
            <person name="Zhao M."/>
            <person name="Edger P.P."/>
            <person name="Chelaifa H."/>
            <person name="Tack D."/>
            <person name="Lassalle G."/>
            <person name="Mestiri I."/>
            <person name="Schnel N."/>
            <person name="Le Paslier M.C."/>
            <person name="Fan G."/>
            <person name="Renault V."/>
            <person name="Bayer P.E."/>
            <person name="Golicz A.A."/>
            <person name="Manoli S."/>
            <person name="Lee T.H."/>
            <person name="Thi V.H."/>
            <person name="Chalabi S."/>
            <person name="Hu Q."/>
            <person name="Fan C."/>
            <person name="Tollenaere R."/>
            <person name="Lu Y."/>
            <person name="Battail C."/>
            <person name="Shen J."/>
            <person name="Sidebottom C.H."/>
            <person name="Wang X."/>
            <person name="Canaguier A."/>
            <person name="Chauveau A."/>
            <person name="Berard A."/>
            <person name="Deniot G."/>
            <person name="Guan M."/>
            <person name="Liu Z."/>
            <person name="Sun F."/>
            <person name="Lim Y.P."/>
            <person name="Lyons E."/>
            <person name="Town C.D."/>
            <person name="Bancroft I."/>
            <person name="Wang X."/>
            <person name="Meng J."/>
            <person name="Ma J."/>
            <person name="Pires J.C."/>
            <person name="King G.J."/>
            <person name="Brunel D."/>
            <person name="Delourme R."/>
            <person name="Renard M."/>
            <person name="Aury J.M."/>
            <person name="Adams K.L."/>
            <person name="Batley J."/>
            <person name="Snowdon R.J."/>
            <person name="Tost J."/>
            <person name="Edwards D."/>
            <person name="Zhou Y."/>
            <person name="Hua W."/>
            <person name="Sharpe A.G."/>
            <person name="Paterson A.H."/>
            <person name="Guan C."/>
            <person name="Wincker P."/>
        </authorList>
    </citation>
    <scope>NUCLEOTIDE SEQUENCE [LARGE SCALE GENOMIC DNA]</scope>
    <source>
        <strain evidence="2">cv. Darmor-bzh</strain>
    </source>
</reference>
<dbReference type="EMBL" id="LK032977">
    <property type="protein sequence ID" value="CDY51241.1"/>
    <property type="molecule type" value="Genomic_DNA"/>
</dbReference>
<dbReference type="Proteomes" id="UP000028999">
    <property type="component" value="Unassembled WGS sequence"/>
</dbReference>
<proteinExistence type="predicted"/>
<dbReference type="PANTHER" id="PTHR34459:SF3">
    <property type="entry name" value="OS01G0264500 PROTEIN"/>
    <property type="match status" value="1"/>
</dbReference>
<organism evidence="1 2">
    <name type="scientific">Brassica napus</name>
    <name type="common">Rape</name>
    <dbReference type="NCBI Taxonomy" id="3708"/>
    <lineage>
        <taxon>Eukaryota</taxon>
        <taxon>Viridiplantae</taxon>
        <taxon>Streptophyta</taxon>
        <taxon>Embryophyta</taxon>
        <taxon>Tracheophyta</taxon>
        <taxon>Spermatophyta</taxon>
        <taxon>Magnoliopsida</taxon>
        <taxon>eudicotyledons</taxon>
        <taxon>Gunneridae</taxon>
        <taxon>Pentapetalae</taxon>
        <taxon>rosids</taxon>
        <taxon>malvids</taxon>
        <taxon>Brassicales</taxon>
        <taxon>Brassicaceae</taxon>
        <taxon>Brassiceae</taxon>
        <taxon>Brassica</taxon>
    </lineage>
</organism>
<dbReference type="Gramene" id="CDY51241">
    <property type="protein sequence ID" value="CDY51241"/>
    <property type="gene ID" value="GSBRNA2T00003002001"/>
</dbReference>
<dbReference type="AlphaFoldDB" id="A0A078IMM9"/>
<dbReference type="PANTHER" id="PTHR34459">
    <property type="entry name" value="OS01G0264500 PROTEIN"/>
    <property type="match status" value="1"/>
</dbReference>
<evidence type="ECO:0000313" key="2">
    <source>
        <dbReference type="Proteomes" id="UP000028999"/>
    </source>
</evidence>
<evidence type="ECO:0000313" key="1">
    <source>
        <dbReference type="EMBL" id="CDY51241.1"/>
    </source>
</evidence>
<name>A0A078IMM9_BRANA</name>
<dbReference type="STRING" id="3708.A0A078IMM9"/>
<dbReference type="PaxDb" id="3708-A0A078IMM9"/>
<sequence>MVDSNHETEIRCHHCAGSLTKNLETSEWTVSPFIRDSFSMVSFV</sequence>
<keyword evidence="2" id="KW-1185">Reference proteome</keyword>
<gene>
    <name evidence="1" type="primary">BnaA03g06970D</name>
    <name evidence="1" type="ORF">GSBRNA2T00003002001</name>
</gene>
<protein>
    <submittedName>
        <fullName evidence="1">BnaA03g06970D protein</fullName>
    </submittedName>
</protein>